<accession>A0A5K1K016</accession>
<gene>
    <name evidence="1" type="primary">I1RSQ8</name>
</gene>
<proteinExistence type="predicted"/>
<reference evidence="1" key="1">
    <citation type="submission" date="2019-10" db="EMBL/GenBank/DDBJ databases">
        <authorList>
            <person name="Nor Muhammad N."/>
        </authorList>
    </citation>
    <scope>NUCLEOTIDE SEQUENCE</scope>
</reference>
<dbReference type="AlphaFoldDB" id="A0A5K1K016"/>
<organism evidence="1">
    <name type="scientific">Ganoderma boninense</name>
    <dbReference type="NCBI Taxonomy" id="34458"/>
    <lineage>
        <taxon>Eukaryota</taxon>
        <taxon>Fungi</taxon>
        <taxon>Dikarya</taxon>
        <taxon>Basidiomycota</taxon>
        <taxon>Agaricomycotina</taxon>
        <taxon>Agaricomycetes</taxon>
        <taxon>Polyporales</taxon>
        <taxon>Polyporaceae</taxon>
        <taxon>Ganoderma</taxon>
    </lineage>
</organism>
<name>A0A5K1K016_9APHY</name>
<dbReference type="EMBL" id="LR727014">
    <property type="protein sequence ID" value="VWO98548.1"/>
    <property type="molecule type" value="Genomic_DNA"/>
</dbReference>
<protein>
    <submittedName>
        <fullName evidence="1">N/A</fullName>
    </submittedName>
</protein>
<evidence type="ECO:0000313" key="1">
    <source>
        <dbReference type="EMBL" id="VWO98548.1"/>
    </source>
</evidence>
<sequence>MDINEEDRPFFRGYTELDFANIDDEWLESDRDLKRFTTCMSRLAMADKERQEEFRGGPCPKLPFGEGNWSARQGASSRLRGLLLPHAPARHTQPLRRAAVLDTVFTGFERLRIARTSALVQHERQHGELLVVSGADACRKRDEVLVGIFAGAVRAVTGGAEDSGSTARTGGGMRPVASHYLDLVEQPFRAGESAI</sequence>